<protein>
    <submittedName>
        <fullName evidence="1">Uncharacterized protein</fullName>
    </submittedName>
</protein>
<evidence type="ECO:0000313" key="1">
    <source>
        <dbReference type="EMBL" id="SBP81038.1"/>
    </source>
</evidence>
<organism evidence="1">
    <name type="scientific">Nothobranchius kadleci</name>
    <name type="common">African annual killifish</name>
    <dbReference type="NCBI Taxonomy" id="1051664"/>
    <lineage>
        <taxon>Eukaryota</taxon>
        <taxon>Metazoa</taxon>
        <taxon>Chordata</taxon>
        <taxon>Craniata</taxon>
        <taxon>Vertebrata</taxon>
        <taxon>Euteleostomi</taxon>
        <taxon>Actinopterygii</taxon>
        <taxon>Neopterygii</taxon>
        <taxon>Teleostei</taxon>
        <taxon>Neoteleostei</taxon>
        <taxon>Acanthomorphata</taxon>
        <taxon>Ovalentaria</taxon>
        <taxon>Atherinomorphae</taxon>
        <taxon>Cyprinodontiformes</taxon>
        <taxon>Nothobranchiidae</taxon>
        <taxon>Nothobranchius</taxon>
    </lineage>
</organism>
<reference evidence="1" key="1">
    <citation type="submission" date="2016-05" db="EMBL/GenBank/DDBJ databases">
        <authorList>
            <person name="Lavstsen T."/>
            <person name="Jespersen J.S."/>
        </authorList>
    </citation>
    <scope>NUCLEOTIDE SEQUENCE</scope>
    <source>
        <tissue evidence="1">Brain</tissue>
    </source>
</reference>
<dbReference type="EMBL" id="HADZ01017097">
    <property type="protein sequence ID" value="SBP81038.1"/>
    <property type="molecule type" value="Transcribed_RNA"/>
</dbReference>
<reference evidence="1" key="2">
    <citation type="submission" date="2016-06" db="EMBL/GenBank/DDBJ databases">
        <title>The genome of a short-lived fish provides insights into sex chromosome evolution and the genetic control of aging.</title>
        <authorList>
            <person name="Reichwald K."/>
            <person name="Felder M."/>
            <person name="Petzold A."/>
            <person name="Koch P."/>
            <person name="Groth M."/>
            <person name="Platzer M."/>
        </authorList>
    </citation>
    <scope>NUCLEOTIDE SEQUENCE</scope>
    <source>
        <tissue evidence="1">Brain</tissue>
    </source>
</reference>
<gene>
    <name evidence="1" type="primary">Nfu_g_1_009359</name>
</gene>
<feature type="non-terminal residue" evidence="1">
    <location>
        <position position="1"/>
    </location>
</feature>
<proteinExistence type="predicted"/>
<feature type="non-terminal residue" evidence="1">
    <location>
        <position position="35"/>
    </location>
</feature>
<dbReference type="AlphaFoldDB" id="A0A1A8CPQ8"/>
<sequence>PHLPYLILSPTVSCLGPVQTSICMICQHLHPLACI</sequence>
<accession>A0A1A8CPQ8</accession>
<name>A0A1A8CPQ8_NOTKA</name>